<dbReference type="Gene3D" id="6.10.250.660">
    <property type="match status" value="1"/>
</dbReference>
<feature type="region of interest" description="Disordered" evidence="10">
    <location>
        <begin position="245"/>
        <end position="362"/>
    </location>
</feature>
<dbReference type="Pfam" id="PF05103">
    <property type="entry name" value="DivIVA"/>
    <property type="match status" value="1"/>
</dbReference>
<feature type="coiled-coil region" evidence="9">
    <location>
        <begin position="164"/>
        <end position="191"/>
    </location>
</feature>
<dbReference type="GO" id="GO:0051301">
    <property type="term" value="P:cell division"/>
    <property type="evidence" value="ECO:0007669"/>
    <property type="project" value="UniProtKB-KW"/>
</dbReference>
<comment type="similarity">
    <text evidence="2">Belongs to the DivIVA family.</text>
</comment>
<dbReference type="RefSeq" id="WP_120763569.1">
    <property type="nucleotide sequence ID" value="NZ_CP032630.1"/>
</dbReference>
<dbReference type="OrthoDB" id="9815492at2"/>
<dbReference type="GO" id="GO:0005737">
    <property type="term" value="C:cytoplasm"/>
    <property type="evidence" value="ECO:0007669"/>
    <property type="project" value="UniProtKB-SubCell"/>
</dbReference>
<accession>A0A387BL16</accession>
<keyword evidence="4" id="KW-0963">Cytoplasm</keyword>
<gene>
    <name evidence="11" type="ORF">D7I47_13675</name>
</gene>
<dbReference type="AlphaFoldDB" id="A0A387BL16"/>
<dbReference type="NCBIfam" id="TIGR03544">
    <property type="entry name" value="DivI1A_domain"/>
    <property type="match status" value="1"/>
</dbReference>
<comment type="subcellular location">
    <subcellularLocation>
        <location evidence="1">Cytoplasm</location>
    </subcellularLocation>
</comment>
<evidence type="ECO:0000256" key="8">
    <source>
        <dbReference type="ARBA" id="ARBA00031737"/>
    </source>
</evidence>
<evidence type="ECO:0000256" key="2">
    <source>
        <dbReference type="ARBA" id="ARBA00009008"/>
    </source>
</evidence>
<evidence type="ECO:0000256" key="5">
    <source>
        <dbReference type="ARBA" id="ARBA00022618"/>
    </source>
</evidence>
<feature type="compositionally biased region" description="Pro residues" evidence="10">
    <location>
        <begin position="88"/>
        <end position="105"/>
    </location>
</feature>
<feature type="compositionally biased region" description="Low complexity" evidence="10">
    <location>
        <begin position="259"/>
        <end position="271"/>
    </location>
</feature>
<evidence type="ECO:0000256" key="4">
    <source>
        <dbReference type="ARBA" id="ARBA00022490"/>
    </source>
</evidence>
<dbReference type="Proteomes" id="UP000278886">
    <property type="component" value="Chromosome"/>
</dbReference>
<keyword evidence="6 9" id="KW-0175">Coiled coil</keyword>
<evidence type="ECO:0000256" key="6">
    <source>
        <dbReference type="ARBA" id="ARBA00023054"/>
    </source>
</evidence>
<dbReference type="InterPro" id="IPR007793">
    <property type="entry name" value="DivIVA_fam"/>
</dbReference>
<dbReference type="KEGG" id="lyd:D7I47_13675"/>
<keyword evidence="12" id="KW-1185">Reference proteome</keyword>
<evidence type="ECO:0000256" key="1">
    <source>
        <dbReference type="ARBA" id="ARBA00004496"/>
    </source>
</evidence>
<organism evidence="11 12">
    <name type="scientific">Protaetiibacter intestinalis</name>
    <dbReference type="NCBI Taxonomy" id="2419774"/>
    <lineage>
        <taxon>Bacteria</taxon>
        <taxon>Bacillati</taxon>
        <taxon>Actinomycetota</taxon>
        <taxon>Actinomycetes</taxon>
        <taxon>Micrococcales</taxon>
        <taxon>Microbacteriaceae</taxon>
        <taxon>Protaetiibacter</taxon>
    </lineage>
</organism>
<feature type="region of interest" description="Disordered" evidence="10">
    <location>
        <begin position="62"/>
        <end position="122"/>
    </location>
</feature>
<evidence type="ECO:0000313" key="12">
    <source>
        <dbReference type="Proteomes" id="UP000278886"/>
    </source>
</evidence>
<dbReference type="PANTHER" id="PTHR35794:SF2">
    <property type="entry name" value="CELL DIVISION PROTEIN DIVIVA"/>
    <property type="match status" value="1"/>
</dbReference>
<evidence type="ECO:0000256" key="10">
    <source>
        <dbReference type="SAM" id="MobiDB-lite"/>
    </source>
</evidence>
<evidence type="ECO:0000256" key="7">
    <source>
        <dbReference type="ARBA" id="ARBA00023306"/>
    </source>
</evidence>
<dbReference type="EMBL" id="CP032630">
    <property type="protein sequence ID" value="AYF99200.1"/>
    <property type="molecule type" value="Genomic_DNA"/>
</dbReference>
<evidence type="ECO:0000256" key="3">
    <source>
        <dbReference type="ARBA" id="ARBA00018787"/>
    </source>
</evidence>
<keyword evidence="5" id="KW-0132">Cell division</keyword>
<protein>
    <recommendedName>
        <fullName evidence="3">Cell wall synthesis protein Wag31</fullName>
    </recommendedName>
    <alternativeName>
        <fullName evidence="8">Antigen 84</fullName>
    </alternativeName>
</protein>
<reference evidence="12" key="1">
    <citation type="submission" date="2018-09" db="EMBL/GenBank/DDBJ databases">
        <title>Genome sequencing of strain 2DFWR-13.</title>
        <authorList>
            <person name="Heo J."/>
            <person name="Kim S.-J."/>
            <person name="Kwon S.-W."/>
        </authorList>
    </citation>
    <scope>NUCLEOTIDE SEQUENCE [LARGE SCALE GENOMIC DNA]</scope>
    <source>
        <strain evidence="12">2DFWR-13</strain>
    </source>
</reference>
<dbReference type="PANTHER" id="PTHR35794">
    <property type="entry name" value="CELL DIVISION PROTEIN DIVIVA"/>
    <property type="match status" value="1"/>
</dbReference>
<sequence length="362" mass="38806">MALTPEDVVNKRFNPTKFREGYDQDEVDDFLDEVVVELRRLNQENEELRQRLVAADGRISELQRSASQAPVAPAPAAPAPVAAAPAPVVAPAPVSAPPAPVPAPQAAPEFPAGQDGSMDQSNTNNLLQLARRLHEEHVREGMEKRDQLIAEGHATAARLVSDAETQQRTAIETLEQEKAGLEHRVEELRVFEAEYREKLKGYIEGQLRELESAAPIAAAEAPAQQAITSATPVYGEQPAPAPAYGAPVEAAPAPDFGTVEPAPVAEFPAPEYQAPEYQVPEYQAPEYQAAEFPTPEYQAPFGGDLSQAPAPQPASASTPPAYAGFPAPQLGSDAPQPEQSSEQPDYPAYSQRLNEYPGLGGN</sequence>
<name>A0A387BL16_9MICO</name>
<feature type="compositionally biased region" description="Low complexity" evidence="10">
    <location>
        <begin position="306"/>
        <end position="321"/>
    </location>
</feature>
<proteinExistence type="inferred from homology"/>
<evidence type="ECO:0000256" key="9">
    <source>
        <dbReference type="SAM" id="Coils"/>
    </source>
</evidence>
<keyword evidence="7" id="KW-0131">Cell cycle</keyword>
<dbReference type="InterPro" id="IPR019933">
    <property type="entry name" value="DivIVA_domain"/>
</dbReference>
<evidence type="ECO:0000313" key="11">
    <source>
        <dbReference type="EMBL" id="AYF99200.1"/>
    </source>
</evidence>